<dbReference type="AlphaFoldDB" id="A0A0F9DD08"/>
<protein>
    <recommendedName>
        <fullName evidence="2">Cyclopropane-fatty-acyl-phospholipid synthase</fullName>
    </recommendedName>
</protein>
<accession>A0A0F9DD08</accession>
<evidence type="ECO:0000313" key="1">
    <source>
        <dbReference type="EMBL" id="KKL59623.1"/>
    </source>
</evidence>
<comment type="caution">
    <text evidence="1">The sequence shown here is derived from an EMBL/GenBank/DDBJ whole genome shotgun (WGS) entry which is preliminary data.</text>
</comment>
<reference evidence="1" key="1">
    <citation type="journal article" date="2015" name="Nature">
        <title>Complex archaea that bridge the gap between prokaryotes and eukaryotes.</title>
        <authorList>
            <person name="Spang A."/>
            <person name="Saw J.H."/>
            <person name="Jorgensen S.L."/>
            <person name="Zaremba-Niedzwiedzka K."/>
            <person name="Martijn J."/>
            <person name="Lind A.E."/>
            <person name="van Eijk R."/>
            <person name="Schleper C."/>
            <person name="Guy L."/>
            <person name="Ettema T.J."/>
        </authorList>
    </citation>
    <scope>NUCLEOTIDE SEQUENCE</scope>
</reference>
<evidence type="ECO:0008006" key="2">
    <source>
        <dbReference type="Google" id="ProtNLM"/>
    </source>
</evidence>
<name>A0A0F9DD08_9ZZZZ</name>
<feature type="non-terminal residue" evidence="1">
    <location>
        <position position="114"/>
    </location>
</feature>
<organism evidence="1">
    <name type="scientific">marine sediment metagenome</name>
    <dbReference type="NCBI Taxonomy" id="412755"/>
    <lineage>
        <taxon>unclassified sequences</taxon>
        <taxon>metagenomes</taxon>
        <taxon>ecological metagenomes</taxon>
    </lineage>
</organism>
<sequence length="114" mass="12811">MWNTVFKNAVRRIIHSGNLEVTLPDGQSFRAGDGRGALIRVQLTDPTLPRRIIADADLAVGEGYTDGTLVIENDDLRGFLDLAIGNIWTGGSVWWQNRVKDLRRHLRAVQQYNP</sequence>
<proteinExistence type="predicted"/>
<gene>
    <name evidence="1" type="ORF">LCGC14_2213480</name>
</gene>
<dbReference type="EMBL" id="LAZR01029423">
    <property type="protein sequence ID" value="KKL59623.1"/>
    <property type="molecule type" value="Genomic_DNA"/>
</dbReference>